<feature type="region of interest" description="Disordered" evidence="1">
    <location>
        <begin position="252"/>
        <end position="308"/>
    </location>
</feature>
<protein>
    <recommendedName>
        <fullName evidence="2">CBF1-interacting co-repressor CIR N-terminal domain-containing protein</fullName>
    </recommendedName>
</protein>
<evidence type="ECO:0000259" key="2">
    <source>
        <dbReference type="SMART" id="SM01083"/>
    </source>
</evidence>
<feature type="compositionally biased region" description="Polar residues" evidence="1">
    <location>
        <begin position="8"/>
        <end position="21"/>
    </location>
</feature>
<dbReference type="Proteomes" id="UP001515480">
    <property type="component" value="Unassembled WGS sequence"/>
</dbReference>
<dbReference type="EMBL" id="JBGBPQ010000017">
    <property type="protein sequence ID" value="KAL1508116.1"/>
    <property type="molecule type" value="Genomic_DNA"/>
</dbReference>
<accession>A0AB34IY94</accession>
<feature type="compositionally biased region" description="Basic and acidic residues" evidence="1">
    <location>
        <begin position="24"/>
        <end position="55"/>
    </location>
</feature>
<gene>
    <name evidence="3" type="ORF">AB1Y20_007708</name>
</gene>
<evidence type="ECO:0000313" key="3">
    <source>
        <dbReference type="EMBL" id="KAL1508116.1"/>
    </source>
</evidence>
<proteinExistence type="predicted"/>
<feature type="domain" description="CBF1-interacting co-repressor CIR N-terminal" evidence="2">
    <location>
        <begin position="13"/>
        <end position="49"/>
    </location>
</feature>
<comment type="caution">
    <text evidence="3">The sequence shown here is derived from an EMBL/GenBank/DDBJ whole genome shotgun (WGS) entry which is preliminary data.</text>
</comment>
<dbReference type="GO" id="GO:0003714">
    <property type="term" value="F:transcription corepressor activity"/>
    <property type="evidence" value="ECO:0007669"/>
    <property type="project" value="InterPro"/>
</dbReference>
<feature type="compositionally biased region" description="Low complexity" evidence="1">
    <location>
        <begin position="294"/>
        <end position="308"/>
    </location>
</feature>
<reference evidence="3 4" key="1">
    <citation type="journal article" date="2024" name="Science">
        <title>Giant polyketide synthase enzymes in the biosynthesis of giant marine polyether toxins.</title>
        <authorList>
            <person name="Fallon T.R."/>
            <person name="Shende V.V."/>
            <person name="Wierzbicki I.H."/>
            <person name="Pendleton A.L."/>
            <person name="Watervoot N.F."/>
            <person name="Auber R.P."/>
            <person name="Gonzalez D.J."/>
            <person name="Wisecaver J.H."/>
            <person name="Moore B.S."/>
        </authorList>
    </citation>
    <scope>NUCLEOTIDE SEQUENCE [LARGE SCALE GENOMIC DNA]</scope>
    <source>
        <strain evidence="3 4">12B1</strain>
    </source>
</reference>
<feature type="region of interest" description="Disordered" evidence="1">
    <location>
        <begin position="1"/>
        <end position="71"/>
    </location>
</feature>
<evidence type="ECO:0000313" key="4">
    <source>
        <dbReference type="Proteomes" id="UP001515480"/>
    </source>
</evidence>
<evidence type="ECO:0000256" key="1">
    <source>
        <dbReference type="SAM" id="MobiDB-lite"/>
    </source>
</evidence>
<dbReference type="PANTHER" id="PTHR13151">
    <property type="entry name" value="CBF1 INTERACTING COREPRESSOR CIR"/>
    <property type="match status" value="1"/>
</dbReference>
<feature type="region of interest" description="Disordered" evidence="1">
    <location>
        <begin position="159"/>
        <end position="178"/>
    </location>
</feature>
<dbReference type="InterPro" id="IPR019339">
    <property type="entry name" value="CIR_N_dom"/>
</dbReference>
<feature type="compositionally biased region" description="Basic and acidic residues" evidence="1">
    <location>
        <begin position="252"/>
        <end position="262"/>
    </location>
</feature>
<dbReference type="Pfam" id="PF10197">
    <property type="entry name" value="Cir_N"/>
    <property type="match status" value="1"/>
</dbReference>
<dbReference type="AlphaFoldDB" id="A0AB34IY94"/>
<dbReference type="InterPro" id="IPR040014">
    <property type="entry name" value="CIR1"/>
</dbReference>
<keyword evidence="4" id="KW-1185">Reference proteome</keyword>
<dbReference type="SMART" id="SM01083">
    <property type="entry name" value="Cir_N"/>
    <property type="match status" value="1"/>
</dbReference>
<dbReference type="PANTHER" id="PTHR13151:SF2">
    <property type="entry name" value="COREPRESSOR INTERACTING WITH RBPJ 1"/>
    <property type="match status" value="1"/>
</dbReference>
<feature type="compositionally biased region" description="Basic residues" evidence="1">
    <location>
        <begin position="263"/>
        <end position="280"/>
    </location>
</feature>
<name>A0AB34IY94_PRYPA</name>
<dbReference type="GO" id="GO:0005634">
    <property type="term" value="C:nucleus"/>
    <property type="evidence" value="ECO:0007669"/>
    <property type="project" value="TreeGrafter"/>
</dbReference>
<sequence length="308" mass="34897">MGEKAMSFLNNKSFHPGNAQNRYKLFEAEEKKKNEERKKEELKREFEQQQAKRELVGTLKGGDPTAPMAFMYQQPPGMVARQSREKTPAERDVERHGDLLANAPRQGAYTTQMEVTHKPFGVELRKVRCTKCGAWGHQQGDRECALRNEIHELDLKRREKEDPVARLAGTESSGAALRWAPKAAPDVGIHGDAASNDPNQQFVTAVDDEEVARAALAEGTLTDNDILAQVNPELLAMLNQKQQRKLIKQYRERLLGDGEGREKKRKKKEKKKREKSHKEKKRDGRKDKKRKRSSSSSDNGSSSSEEAP</sequence>
<organism evidence="3 4">
    <name type="scientific">Prymnesium parvum</name>
    <name type="common">Toxic golden alga</name>
    <dbReference type="NCBI Taxonomy" id="97485"/>
    <lineage>
        <taxon>Eukaryota</taxon>
        <taxon>Haptista</taxon>
        <taxon>Haptophyta</taxon>
        <taxon>Prymnesiophyceae</taxon>
        <taxon>Prymnesiales</taxon>
        <taxon>Prymnesiaceae</taxon>
        <taxon>Prymnesium</taxon>
    </lineage>
</organism>